<feature type="non-terminal residue" evidence="2">
    <location>
        <position position="1"/>
    </location>
</feature>
<name>A0AAD1TQ87_PELCU</name>
<dbReference type="EMBL" id="OW240924">
    <property type="protein sequence ID" value="CAH2328107.1"/>
    <property type="molecule type" value="Genomic_DNA"/>
</dbReference>
<feature type="non-terminal residue" evidence="2">
    <location>
        <position position="94"/>
    </location>
</feature>
<feature type="region of interest" description="Disordered" evidence="1">
    <location>
        <begin position="1"/>
        <end position="50"/>
    </location>
</feature>
<evidence type="ECO:0000313" key="2">
    <source>
        <dbReference type="EMBL" id="CAH2328107.1"/>
    </source>
</evidence>
<keyword evidence="3" id="KW-1185">Reference proteome</keyword>
<protein>
    <submittedName>
        <fullName evidence="2">Uncharacterized protein</fullName>
    </submittedName>
</protein>
<evidence type="ECO:0000313" key="3">
    <source>
        <dbReference type="Proteomes" id="UP001295444"/>
    </source>
</evidence>
<dbReference type="Proteomes" id="UP001295444">
    <property type="component" value="Chromosome 13"/>
</dbReference>
<reference evidence="2" key="1">
    <citation type="submission" date="2022-03" db="EMBL/GenBank/DDBJ databases">
        <authorList>
            <person name="Alioto T."/>
            <person name="Alioto T."/>
            <person name="Gomez Garrido J."/>
        </authorList>
    </citation>
    <scope>NUCLEOTIDE SEQUENCE</scope>
</reference>
<proteinExistence type="predicted"/>
<feature type="compositionally biased region" description="Basic residues" evidence="1">
    <location>
        <begin position="25"/>
        <end position="42"/>
    </location>
</feature>
<organism evidence="2 3">
    <name type="scientific">Pelobates cultripes</name>
    <name type="common">Western spadefoot toad</name>
    <dbReference type="NCBI Taxonomy" id="61616"/>
    <lineage>
        <taxon>Eukaryota</taxon>
        <taxon>Metazoa</taxon>
        <taxon>Chordata</taxon>
        <taxon>Craniata</taxon>
        <taxon>Vertebrata</taxon>
        <taxon>Euteleostomi</taxon>
        <taxon>Amphibia</taxon>
        <taxon>Batrachia</taxon>
        <taxon>Anura</taxon>
        <taxon>Pelobatoidea</taxon>
        <taxon>Pelobatidae</taxon>
        <taxon>Pelobates</taxon>
    </lineage>
</organism>
<accession>A0AAD1TQ87</accession>
<dbReference type="AlphaFoldDB" id="A0AAD1TQ87"/>
<sequence>SAGACRRGTAPHLTATKRDSVLMMRTRRRMPQKQDRHRKQHRNPVNCYTPGSLLQSSKKTLIYPAHTRRCHSPIVICGCRLQIPESGPDETYVV</sequence>
<evidence type="ECO:0000256" key="1">
    <source>
        <dbReference type="SAM" id="MobiDB-lite"/>
    </source>
</evidence>
<gene>
    <name evidence="2" type="ORF">PECUL_23A042544</name>
</gene>